<dbReference type="EMBL" id="JAVREO010000007">
    <property type="protein sequence ID" value="MDT0267361.1"/>
    <property type="molecule type" value="Genomic_DNA"/>
</dbReference>
<protein>
    <submittedName>
        <fullName evidence="2">GNAT family N-acetyltransferase</fullName>
    </submittedName>
</protein>
<dbReference type="InterPro" id="IPR016181">
    <property type="entry name" value="Acyl_CoA_acyltransferase"/>
</dbReference>
<dbReference type="Pfam" id="PF13302">
    <property type="entry name" value="Acetyltransf_3"/>
    <property type="match status" value="1"/>
</dbReference>
<organism evidence="2 3">
    <name type="scientific">Streptomyces chisholmiae</name>
    <dbReference type="NCBI Taxonomy" id="3075540"/>
    <lineage>
        <taxon>Bacteria</taxon>
        <taxon>Bacillati</taxon>
        <taxon>Actinomycetota</taxon>
        <taxon>Actinomycetes</taxon>
        <taxon>Kitasatosporales</taxon>
        <taxon>Streptomycetaceae</taxon>
        <taxon>Streptomyces</taxon>
    </lineage>
</organism>
<reference evidence="3" key="1">
    <citation type="submission" date="2023-07" db="EMBL/GenBank/DDBJ databases">
        <title>30 novel species of actinomycetes from the DSMZ collection.</title>
        <authorList>
            <person name="Nouioui I."/>
        </authorList>
    </citation>
    <scope>NUCLEOTIDE SEQUENCE [LARGE SCALE GENOMIC DNA]</scope>
    <source>
        <strain evidence="3">DSM 44915</strain>
    </source>
</reference>
<keyword evidence="3" id="KW-1185">Reference proteome</keyword>
<dbReference type="Gene3D" id="3.40.630.30">
    <property type="match status" value="1"/>
</dbReference>
<dbReference type="SUPFAM" id="SSF55729">
    <property type="entry name" value="Acyl-CoA N-acyltransferases (Nat)"/>
    <property type="match status" value="1"/>
</dbReference>
<evidence type="ECO:0000259" key="1">
    <source>
        <dbReference type="Pfam" id="PF13302"/>
    </source>
</evidence>
<evidence type="ECO:0000313" key="2">
    <source>
        <dbReference type="EMBL" id="MDT0267361.1"/>
    </source>
</evidence>
<proteinExistence type="predicted"/>
<dbReference type="RefSeq" id="WP_311667423.1">
    <property type="nucleotide sequence ID" value="NZ_JAVREO010000007.1"/>
</dbReference>
<dbReference type="Proteomes" id="UP001183410">
    <property type="component" value="Unassembled WGS sequence"/>
</dbReference>
<feature type="domain" description="N-acetyltransferase" evidence="1">
    <location>
        <begin position="4"/>
        <end position="133"/>
    </location>
</feature>
<dbReference type="InterPro" id="IPR000182">
    <property type="entry name" value="GNAT_dom"/>
</dbReference>
<sequence>MASVTVRHFAAEDIPLRLELLREARFQANLSDFAVQAADADLVADVHRTIAERQAERRIFTLCTAGGRVMGFAWITSVDWRHQSCELSFGMLPRYRGGLGALAVEAAHDYVRAELNMRVVVNQVLEHNTMLQSAASLAANRQVRCAYDSYTVGEWRATCYWTLTEEDVAADRALRADRRRRVAERIRARTGDAG</sequence>
<accession>A0ABU2JQU8</accession>
<name>A0ABU2JQU8_9ACTN</name>
<gene>
    <name evidence="2" type="ORF">RM844_13805</name>
</gene>
<comment type="caution">
    <text evidence="2">The sequence shown here is derived from an EMBL/GenBank/DDBJ whole genome shotgun (WGS) entry which is preliminary data.</text>
</comment>
<evidence type="ECO:0000313" key="3">
    <source>
        <dbReference type="Proteomes" id="UP001183410"/>
    </source>
</evidence>